<evidence type="ECO:0008006" key="4">
    <source>
        <dbReference type="Google" id="ProtNLM"/>
    </source>
</evidence>
<evidence type="ECO:0000313" key="2">
    <source>
        <dbReference type="EMBL" id="TIX50644.1"/>
    </source>
</evidence>
<dbReference type="Proteomes" id="UP000309389">
    <property type="component" value="Unassembled WGS sequence"/>
</dbReference>
<feature type="transmembrane region" description="Helical" evidence="1">
    <location>
        <begin position="162"/>
        <end position="181"/>
    </location>
</feature>
<evidence type="ECO:0000313" key="3">
    <source>
        <dbReference type="Proteomes" id="UP000309389"/>
    </source>
</evidence>
<proteinExistence type="predicted"/>
<dbReference type="AlphaFoldDB" id="A0A4T3F112"/>
<feature type="transmembrane region" description="Helical" evidence="1">
    <location>
        <begin position="218"/>
        <end position="237"/>
    </location>
</feature>
<name>A0A4T3F112_9SPHN</name>
<accession>A0A4T3F112</accession>
<gene>
    <name evidence="2" type="ORF">E5222_10325</name>
</gene>
<keyword evidence="1" id="KW-0472">Membrane</keyword>
<keyword evidence="3" id="KW-1185">Reference proteome</keyword>
<keyword evidence="1" id="KW-1133">Transmembrane helix</keyword>
<dbReference type="OrthoDB" id="648493at2"/>
<reference evidence="2 3" key="1">
    <citation type="submission" date="2019-04" db="EMBL/GenBank/DDBJ databases">
        <title>Altererythrobacter aquimixticola sp. nov., isolated from sediment of junction between the ocean and a freshwater spring.</title>
        <authorList>
            <person name="Yoon J.-H."/>
        </authorList>
    </citation>
    <scope>NUCLEOTIDE SEQUENCE [LARGE SCALE GENOMIC DNA]</scope>
    <source>
        <strain evidence="2 3">SSKS-13</strain>
    </source>
</reference>
<feature type="transmembrane region" description="Helical" evidence="1">
    <location>
        <begin position="131"/>
        <end position="150"/>
    </location>
</feature>
<dbReference type="RefSeq" id="WP_136693664.1">
    <property type="nucleotide sequence ID" value="NZ_SSHH01000002.1"/>
</dbReference>
<organism evidence="2 3">
    <name type="scientific">Alteraurantiacibacter aquimixticola</name>
    <dbReference type="NCBI Taxonomy" id="2489173"/>
    <lineage>
        <taxon>Bacteria</taxon>
        <taxon>Pseudomonadati</taxon>
        <taxon>Pseudomonadota</taxon>
        <taxon>Alphaproteobacteria</taxon>
        <taxon>Sphingomonadales</taxon>
        <taxon>Erythrobacteraceae</taxon>
        <taxon>Alteraurantiacibacter</taxon>
    </lineage>
</organism>
<feature type="transmembrane region" description="Helical" evidence="1">
    <location>
        <begin position="187"/>
        <end position="206"/>
    </location>
</feature>
<protein>
    <recommendedName>
        <fullName evidence="4">DUF2306 domain-containing protein</fullName>
    </recommendedName>
</protein>
<sequence length="257" mass="27961">MATASTAGAAQDKSVRRGFRRSFHFWMVLLMCAFVFAGFGMSYLYPTAVGTRSGDPPVVHLHGLVFFAWMVLLLVQSALVNAKNLKLHRSLGTFGISIATLVVVMGAMITIVGASGAMVTRSLDDPTTAKVFFLSVVAPPSFAAIFVMAIRAVKRNIAEHRNLVLIATIAVLMPGINRTYMHGLGAEGVPVFATYMTMNAMLAAVLFREWRASGKVGIASWIAAAIVVIPQPVNWLVSSTPQFHEFVYWLGSLVYYR</sequence>
<evidence type="ECO:0000256" key="1">
    <source>
        <dbReference type="SAM" id="Phobius"/>
    </source>
</evidence>
<dbReference type="EMBL" id="SSHH01000002">
    <property type="protein sequence ID" value="TIX50644.1"/>
    <property type="molecule type" value="Genomic_DNA"/>
</dbReference>
<feature type="transmembrane region" description="Helical" evidence="1">
    <location>
        <begin position="94"/>
        <end position="119"/>
    </location>
</feature>
<feature type="transmembrane region" description="Helical" evidence="1">
    <location>
        <begin position="64"/>
        <end position="82"/>
    </location>
</feature>
<keyword evidence="1" id="KW-0812">Transmembrane</keyword>
<feature type="transmembrane region" description="Helical" evidence="1">
    <location>
        <begin position="23"/>
        <end position="44"/>
    </location>
</feature>
<comment type="caution">
    <text evidence="2">The sequence shown here is derived from an EMBL/GenBank/DDBJ whole genome shotgun (WGS) entry which is preliminary data.</text>
</comment>